<protein>
    <recommendedName>
        <fullName evidence="4">PEP-CTERM protein-sorting domain-containing protein</fullName>
    </recommendedName>
</protein>
<dbReference type="Proteomes" id="UP001207930">
    <property type="component" value="Unassembled WGS sequence"/>
</dbReference>
<proteinExistence type="predicted"/>
<name>A0ABT3FQK4_9BACT</name>
<dbReference type="RefSeq" id="WP_264501426.1">
    <property type="nucleotide sequence ID" value="NZ_JAPDDS010000006.1"/>
</dbReference>
<comment type="caution">
    <text evidence="2">The sequence shown here is derived from an EMBL/GenBank/DDBJ whole genome shotgun (WGS) entry which is preliminary data.</text>
</comment>
<gene>
    <name evidence="2" type="ORF">OKA04_12080</name>
</gene>
<sequence>MKTSLLLIAAAMASLPAARAALTVTAGDFDDGLTGQQLNVAGWFDSSVGGFVEWNNAAESIQSDPANGYVQSRHLAMRGDGYVYQSLGTYQSSAGTAAQWQVYQGVFADNNASAGFTISFYAGAFPGASEGVDIAGAGLAMIGSASSLSPLGNPTSLASAGYRSGSLDLSALAEGTEVWVAIRGTGGGGAFAPLDNFSVTQIPEPSVALLGLLGVAGLLVRKRR</sequence>
<keyword evidence="1" id="KW-0732">Signal</keyword>
<accession>A0ABT3FQK4</accession>
<feature type="signal peptide" evidence="1">
    <location>
        <begin position="1"/>
        <end position="20"/>
    </location>
</feature>
<keyword evidence="3" id="KW-1185">Reference proteome</keyword>
<evidence type="ECO:0008006" key="4">
    <source>
        <dbReference type="Google" id="ProtNLM"/>
    </source>
</evidence>
<evidence type="ECO:0000313" key="2">
    <source>
        <dbReference type="EMBL" id="MCW1885469.1"/>
    </source>
</evidence>
<dbReference type="EMBL" id="JAPDDS010000006">
    <property type="protein sequence ID" value="MCW1885469.1"/>
    <property type="molecule type" value="Genomic_DNA"/>
</dbReference>
<evidence type="ECO:0000256" key="1">
    <source>
        <dbReference type="SAM" id="SignalP"/>
    </source>
</evidence>
<evidence type="ECO:0000313" key="3">
    <source>
        <dbReference type="Proteomes" id="UP001207930"/>
    </source>
</evidence>
<organism evidence="2 3">
    <name type="scientific">Luteolibacter flavescens</name>
    <dbReference type="NCBI Taxonomy" id="1859460"/>
    <lineage>
        <taxon>Bacteria</taxon>
        <taxon>Pseudomonadati</taxon>
        <taxon>Verrucomicrobiota</taxon>
        <taxon>Verrucomicrobiia</taxon>
        <taxon>Verrucomicrobiales</taxon>
        <taxon>Verrucomicrobiaceae</taxon>
        <taxon>Luteolibacter</taxon>
    </lineage>
</organism>
<feature type="chain" id="PRO_5047136644" description="PEP-CTERM protein-sorting domain-containing protein" evidence="1">
    <location>
        <begin position="21"/>
        <end position="224"/>
    </location>
</feature>
<reference evidence="2 3" key="1">
    <citation type="submission" date="2022-10" db="EMBL/GenBank/DDBJ databases">
        <title>Luteolibacter flavescens strain MCCC 1K03193, whole genome shotgun sequencing project.</title>
        <authorList>
            <person name="Zhao G."/>
            <person name="Shen L."/>
        </authorList>
    </citation>
    <scope>NUCLEOTIDE SEQUENCE [LARGE SCALE GENOMIC DNA]</scope>
    <source>
        <strain evidence="2 3">MCCC 1K03193</strain>
    </source>
</reference>